<evidence type="ECO:0000313" key="2">
    <source>
        <dbReference type="Proteomes" id="UP000377798"/>
    </source>
</evidence>
<gene>
    <name evidence="1" type="primary">dnaK_2</name>
    <name evidence="1" type="ORF">NCTC13150_01040</name>
</gene>
<proteinExistence type="predicted"/>
<dbReference type="InterPro" id="IPR043129">
    <property type="entry name" value="ATPase_NBD"/>
</dbReference>
<dbReference type="RefSeq" id="WP_131749099.1">
    <property type="nucleotide sequence ID" value="NZ_CAACYI010000001.1"/>
</dbReference>
<name>A0A8H2M845_9FIRM</name>
<accession>A0A8H2M845</accession>
<dbReference type="Proteomes" id="UP000377798">
    <property type="component" value="Unassembled WGS sequence"/>
</dbReference>
<dbReference type="Gene3D" id="3.30.420.40">
    <property type="match status" value="2"/>
</dbReference>
<reference evidence="1 2" key="1">
    <citation type="submission" date="2019-02" db="EMBL/GenBank/DDBJ databases">
        <authorList>
            <consortium name="Pathogen Informatics"/>
        </authorList>
    </citation>
    <scope>NUCLEOTIDE SEQUENCE [LARGE SCALE GENOMIC DNA]</scope>
    <source>
        <strain evidence="1 2">3012STDY7089603</strain>
    </source>
</reference>
<dbReference type="InterPro" id="IPR013366">
    <property type="entry name" value="EutJ"/>
</dbReference>
<dbReference type="InterPro" id="IPR005883">
    <property type="entry name" value="PilM"/>
</dbReference>
<dbReference type="SUPFAM" id="SSF53067">
    <property type="entry name" value="Actin-like ATPase domain"/>
    <property type="match status" value="2"/>
</dbReference>
<dbReference type="PANTHER" id="PTHR32432:SF3">
    <property type="entry name" value="ETHANOLAMINE UTILIZATION PROTEIN EUTJ"/>
    <property type="match status" value="1"/>
</dbReference>
<keyword evidence="2" id="KW-1185">Reference proteome</keyword>
<dbReference type="NCBIfam" id="TIGR02529">
    <property type="entry name" value="EutJ"/>
    <property type="match status" value="1"/>
</dbReference>
<dbReference type="EMBL" id="CAACYI010000001">
    <property type="protein sequence ID" value="VFB16491.1"/>
    <property type="molecule type" value="Genomic_DNA"/>
</dbReference>
<sequence length="277" mass="29531">MIQLEDSNKIIKKFEKVIKTPLKGAGKTLYTGIDLGTAYIVLAVLDENKNPVCGAYQAADVVKDGMVVDYMGAVRIVKKLKADLEEKIGQELYLAGVAIPPGTENIDGGVVKNVAEAAGFEVVKVLDEPTAANMILKIQDGAVVDIGGGTTGISVIKKGKVVKVMDEASGGRHFSLVIAGAQKISIEEAEKMKQDFRLHKEIFPLVQPVIKKIISIIQKALEGYDVDELVLVGGTALLTGIETFVEKETGLKTSKPSNPMFVTPLGIAAALIEGEKE</sequence>
<dbReference type="AlphaFoldDB" id="A0A8H2M845"/>
<dbReference type="PANTHER" id="PTHR32432">
    <property type="entry name" value="CELL DIVISION PROTEIN FTSA-RELATED"/>
    <property type="match status" value="1"/>
</dbReference>
<keyword evidence="1" id="KW-0346">Stress response</keyword>
<dbReference type="Pfam" id="PF11104">
    <property type="entry name" value="PilM_2"/>
    <property type="match status" value="1"/>
</dbReference>
<evidence type="ECO:0000313" key="1">
    <source>
        <dbReference type="EMBL" id="VFB16491.1"/>
    </source>
</evidence>
<dbReference type="InterPro" id="IPR050696">
    <property type="entry name" value="FtsA/MreB"/>
</dbReference>
<dbReference type="NCBIfam" id="NF011660">
    <property type="entry name" value="PRK15080.1"/>
    <property type="match status" value="1"/>
</dbReference>
<protein>
    <submittedName>
        <fullName evidence="1">Heat shock protein 70</fullName>
    </submittedName>
</protein>
<organism evidence="1 2">
    <name type="scientific">Urinicoccus massiliensis</name>
    <dbReference type="NCBI Taxonomy" id="1723382"/>
    <lineage>
        <taxon>Bacteria</taxon>
        <taxon>Bacillati</taxon>
        <taxon>Bacillota</taxon>
        <taxon>Tissierellia</taxon>
        <taxon>Tissierellales</taxon>
        <taxon>Peptoniphilaceae</taxon>
        <taxon>Urinicoccus</taxon>
    </lineage>
</organism>
<comment type="caution">
    <text evidence="1">The sequence shown here is derived from an EMBL/GenBank/DDBJ whole genome shotgun (WGS) entry which is preliminary data.</text>
</comment>